<dbReference type="HOGENOM" id="CLU_039114_0_0_1"/>
<reference evidence="8" key="1">
    <citation type="submission" date="2015-04" db="UniProtKB">
        <authorList>
            <consortium name="EnsemblPlants"/>
        </authorList>
    </citation>
    <scope>IDENTIFICATION</scope>
</reference>
<protein>
    <recommendedName>
        <fullName evidence="7">Amino acid transporter transmembrane domain-containing protein</fullName>
    </recommendedName>
</protein>
<evidence type="ECO:0000256" key="6">
    <source>
        <dbReference type="SAM" id="Phobius"/>
    </source>
</evidence>
<dbReference type="Pfam" id="PF01490">
    <property type="entry name" value="Aa_trans"/>
    <property type="match status" value="1"/>
</dbReference>
<dbReference type="Gramene" id="OMERI01G19120.1">
    <property type="protein sequence ID" value="OMERI01G19120.1"/>
    <property type="gene ID" value="OMERI01G19120"/>
</dbReference>
<dbReference type="InterPro" id="IPR013057">
    <property type="entry name" value="AA_transpt_TM"/>
</dbReference>
<keyword evidence="3" id="KW-0813">Transport</keyword>
<dbReference type="Proteomes" id="UP000008021">
    <property type="component" value="Chromosome 1"/>
</dbReference>
<keyword evidence="3" id="KW-0029">Amino-acid transport</keyword>
<dbReference type="PANTHER" id="PTHR22950">
    <property type="entry name" value="AMINO ACID TRANSPORTER"/>
    <property type="match status" value="1"/>
</dbReference>
<feature type="transmembrane region" description="Helical" evidence="6">
    <location>
        <begin position="277"/>
        <end position="300"/>
    </location>
</feature>
<comment type="subcellular location">
    <subcellularLocation>
        <location evidence="1">Membrane</location>
        <topology evidence="1">Multi-pass membrane protein</topology>
    </subcellularLocation>
</comment>
<evidence type="ECO:0000256" key="4">
    <source>
        <dbReference type="ARBA" id="ARBA00022989"/>
    </source>
</evidence>
<evidence type="ECO:0000313" key="9">
    <source>
        <dbReference type="Proteomes" id="UP000008021"/>
    </source>
</evidence>
<dbReference type="EnsemblPlants" id="OMERI01G19120.1">
    <property type="protein sequence ID" value="OMERI01G19120.1"/>
    <property type="gene ID" value="OMERI01G19120"/>
</dbReference>
<evidence type="ECO:0000259" key="7">
    <source>
        <dbReference type="Pfam" id="PF01490"/>
    </source>
</evidence>
<evidence type="ECO:0000256" key="1">
    <source>
        <dbReference type="ARBA" id="ARBA00004141"/>
    </source>
</evidence>
<dbReference type="AlphaFoldDB" id="A0A0E0C3X8"/>
<proteinExistence type="predicted"/>
<dbReference type="GO" id="GO:0015179">
    <property type="term" value="F:L-amino acid transmembrane transporter activity"/>
    <property type="evidence" value="ECO:0007669"/>
    <property type="project" value="TreeGrafter"/>
</dbReference>
<reference evidence="8" key="2">
    <citation type="submission" date="2018-05" db="EMBL/GenBank/DDBJ databases">
        <title>OmerRS3 (Oryza meridionalis Reference Sequence Version 3).</title>
        <authorList>
            <person name="Zhang J."/>
            <person name="Kudrna D."/>
            <person name="Lee S."/>
            <person name="Talag J."/>
            <person name="Welchert J."/>
            <person name="Wing R.A."/>
        </authorList>
    </citation>
    <scope>NUCLEOTIDE SEQUENCE [LARGE SCALE GENOMIC DNA]</scope>
    <source>
        <strain evidence="8">cv. OR44</strain>
    </source>
</reference>
<feature type="transmembrane region" description="Helical" evidence="6">
    <location>
        <begin position="154"/>
        <end position="175"/>
    </location>
</feature>
<sequence length="527" mass="58375">MAAGLWRRIRALSTRLPSMVNMSKKIYETIDEAPLYGKHEQEDLRDDRVRAILRHRDALHHHGRSQLLLHRQPHGPLHARRSLSYPDIGHRCMRVDRYPDIGHLTFDGYGLTAIGLVMYIEVYLVAISFVTSATAACAYADIGHLTFGGYGLTAISLIMYVEVYLVAISFVILLGENLDKLLPGTVVEILEYQVHGKQLFVLAAATVILPTTWLKNLSVLAYLGGRAGLVSCADGVAEGVANKASLVWTSVADKADKASLVWAGMADKGFHMAGSNLLNLSGLSTALSLYFVCFAGHGVFPGHCIFLTDLLISSVMCSLNYTVTAVLLGYLSYGEDVQVQVTLNLPTGKLYTKVAILTTLITPLAKYVLVIQPVTMAIEEKLSAMMAAVADNRNNGLTRVLTSSRRCQHDAAGVHFALLRLPHIVHRVLTERRRCHAIPVPELPQDLHAPRRSCPLRGGGDRRDTGHWSVRRHRWHLHLPSPDYRHILIGHLRPTSLHDRGRDSDDDDFRDRDYDVAALANNLSQAF</sequence>
<evidence type="ECO:0000313" key="8">
    <source>
        <dbReference type="EnsemblPlants" id="OMERI01G19120.1"/>
    </source>
</evidence>
<keyword evidence="9" id="KW-1185">Reference proteome</keyword>
<feature type="transmembrane region" description="Helical" evidence="6">
    <location>
        <begin position="350"/>
        <end position="369"/>
    </location>
</feature>
<dbReference type="STRING" id="40149.A0A0E0C3X8"/>
<dbReference type="GO" id="GO:0005774">
    <property type="term" value="C:vacuolar membrane"/>
    <property type="evidence" value="ECO:0007669"/>
    <property type="project" value="TreeGrafter"/>
</dbReference>
<organism evidence="8">
    <name type="scientific">Oryza meridionalis</name>
    <dbReference type="NCBI Taxonomy" id="40149"/>
    <lineage>
        <taxon>Eukaryota</taxon>
        <taxon>Viridiplantae</taxon>
        <taxon>Streptophyta</taxon>
        <taxon>Embryophyta</taxon>
        <taxon>Tracheophyta</taxon>
        <taxon>Spermatophyta</taxon>
        <taxon>Magnoliopsida</taxon>
        <taxon>Liliopsida</taxon>
        <taxon>Poales</taxon>
        <taxon>Poaceae</taxon>
        <taxon>BOP clade</taxon>
        <taxon>Oryzoideae</taxon>
        <taxon>Oryzeae</taxon>
        <taxon>Oryzinae</taxon>
        <taxon>Oryza</taxon>
    </lineage>
</organism>
<keyword evidence="4 6" id="KW-1133">Transmembrane helix</keyword>
<keyword evidence="2 6" id="KW-0812">Transmembrane</keyword>
<evidence type="ECO:0000256" key="2">
    <source>
        <dbReference type="ARBA" id="ARBA00022692"/>
    </source>
</evidence>
<evidence type="ECO:0000256" key="3">
    <source>
        <dbReference type="ARBA" id="ARBA00022970"/>
    </source>
</evidence>
<keyword evidence="5 6" id="KW-0472">Membrane</keyword>
<dbReference type="PANTHER" id="PTHR22950:SF698">
    <property type="entry name" value="AMINO ACID TRANSPORTER TRANSMEMBRANE DOMAIN-CONTAINING PROTEIN"/>
    <property type="match status" value="1"/>
</dbReference>
<feature type="domain" description="Amino acid transporter transmembrane" evidence="7">
    <location>
        <begin position="133"/>
        <end position="387"/>
    </location>
</feature>
<feature type="transmembrane region" description="Helical" evidence="6">
    <location>
        <begin position="122"/>
        <end position="142"/>
    </location>
</feature>
<evidence type="ECO:0000256" key="5">
    <source>
        <dbReference type="ARBA" id="ARBA00023136"/>
    </source>
</evidence>
<name>A0A0E0C3X8_9ORYZ</name>
<feature type="transmembrane region" description="Helical" evidence="6">
    <location>
        <begin position="307"/>
        <end position="330"/>
    </location>
</feature>
<accession>A0A0E0C3X8</accession>